<accession>A0A6L2PLV6</accession>
<gene>
    <name evidence="1" type="ORF">Cfor_09978</name>
</gene>
<dbReference type="InParanoid" id="A0A6L2PLV6"/>
<evidence type="ECO:0000313" key="2">
    <source>
        <dbReference type="Proteomes" id="UP000502823"/>
    </source>
</evidence>
<dbReference type="OrthoDB" id="674948at2759"/>
<organism evidence="1 2">
    <name type="scientific">Coptotermes formosanus</name>
    <name type="common">Formosan subterranean termite</name>
    <dbReference type="NCBI Taxonomy" id="36987"/>
    <lineage>
        <taxon>Eukaryota</taxon>
        <taxon>Metazoa</taxon>
        <taxon>Ecdysozoa</taxon>
        <taxon>Arthropoda</taxon>
        <taxon>Hexapoda</taxon>
        <taxon>Insecta</taxon>
        <taxon>Pterygota</taxon>
        <taxon>Neoptera</taxon>
        <taxon>Polyneoptera</taxon>
        <taxon>Dictyoptera</taxon>
        <taxon>Blattodea</taxon>
        <taxon>Blattoidea</taxon>
        <taxon>Termitoidae</taxon>
        <taxon>Rhinotermitidae</taxon>
        <taxon>Coptotermes</taxon>
    </lineage>
</organism>
<dbReference type="EMBL" id="BLKM01008356">
    <property type="protein sequence ID" value="GFG33324.1"/>
    <property type="molecule type" value="Genomic_DNA"/>
</dbReference>
<keyword evidence="2" id="KW-1185">Reference proteome</keyword>
<protein>
    <submittedName>
        <fullName evidence="1">Uncharacterized protein</fullName>
    </submittedName>
</protein>
<reference evidence="2" key="1">
    <citation type="submission" date="2020-01" db="EMBL/GenBank/DDBJ databases">
        <title>Draft genome sequence of the Termite Coptotermes fromosanus.</title>
        <authorList>
            <person name="Itakura S."/>
            <person name="Yosikawa Y."/>
            <person name="Umezawa K."/>
        </authorList>
    </citation>
    <scope>NUCLEOTIDE SEQUENCE [LARGE SCALE GENOMIC DNA]</scope>
</reference>
<name>A0A6L2PLV6_COPFO</name>
<dbReference type="AlphaFoldDB" id="A0A6L2PLV6"/>
<evidence type="ECO:0000313" key="1">
    <source>
        <dbReference type="EMBL" id="GFG33324.1"/>
    </source>
</evidence>
<sequence length="89" mass="9880">AISEAFKMATDPDLEWTATILDVKPQVILHDRLMTDAALGTVPIKSEHSYSLTSDGDSIPDSPLSLDNKMDGEYDFNELAREQWTADHS</sequence>
<proteinExistence type="predicted"/>
<feature type="non-terminal residue" evidence="1">
    <location>
        <position position="1"/>
    </location>
</feature>
<comment type="caution">
    <text evidence="1">The sequence shown here is derived from an EMBL/GenBank/DDBJ whole genome shotgun (WGS) entry which is preliminary data.</text>
</comment>
<dbReference type="Proteomes" id="UP000502823">
    <property type="component" value="Unassembled WGS sequence"/>
</dbReference>